<feature type="transmembrane region" description="Helical" evidence="7">
    <location>
        <begin position="244"/>
        <end position="264"/>
    </location>
</feature>
<feature type="transmembrane region" description="Helical" evidence="7">
    <location>
        <begin position="12"/>
        <end position="32"/>
    </location>
</feature>
<feature type="transmembrane region" description="Helical" evidence="7">
    <location>
        <begin position="38"/>
        <end position="55"/>
    </location>
</feature>
<feature type="transmembrane region" description="Helical" evidence="7">
    <location>
        <begin position="406"/>
        <end position="428"/>
    </location>
</feature>
<evidence type="ECO:0008006" key="10">
    <source>
        <dbReference type="Google" id="ProtNLM"/>
    </source>
</evidence>
<keyword evidence="5 7" id="KW-1133">Transmembrane helix</keyword>
<feature type="transmembrane region" description="Helical" evidence="7">
    <location>
        <begin position="440"/>
        <end position="461"/>
    </location>
</feature>
<evidence type="ECO:0000256" key="1">
    <source>
        <dbReference type="ARBA" id="ARBA00004651"/>
    </source>
</evidence>
<dbReference type="Proteomes" id="UP000031572">
    <property type="component" value="Unassembled WGS sequence"/>
</dbReference>
<evidence type="ECO:0000256" key="5">
    <source>
        <dbReference type="ARBA" id="ARBA00022989"/>
    </source>
</evidence>
<comment type="caution">
    <text evidence="8">The sequence shown here is derived from an EMBL/GenBank/DDBJ whole genome shotgun (WGS) entry which is preliminary data.</text>
</comment>
<accession>A0A0C1Y366</accession>
<proteinExistence type="inferred from homology"/>
<dbReference type="CDD" id="cd13127">
    <property type="entry name" value="MATE_tuaB_like"/>
    <property type="match status" value="1"/>
</dbReference>
<feature type="transmembrane region" description="Helical" evidence="7">
    <location>
        <begin position="319"/>
        <end position="339"/>
    </location>
</feature>
<keyword evidence="6 7" id="KW-0472">Membrane</keyword>
<feature type="transmembrane region" description="Helical" evidence="7">
    <location>
        <begin position="111"/>
        <end position="130"/>
    </location>
</feature>
<reference evidence="8 9" key="1">
    <citation type="submission" date="2014-12" db="EMBL/GenBank/DDBJ databases">
        <title>Denitrispirillum autotrophicum gen. nov., sp. nov., Denitrifying, Facultatively Autotrophic Bacteria Isolated from Rice Paddy Soil.</title>
        <authorList>
            <person name="Ishii S."/>
            <person name="Ashida N."/>
            <person name="Ohno H."/>
            <person name="Otsuka S."/>
            <person name="Yokota A."/>
            <person name="Senoo K."/>
        </authorList>
    </citation>
    <scope>NUCLEOTIDE SEQUENCE [LARGE SCALE GENOMIC DNA]</scope>
    <source>
        <strain evidence="8 9">TSA66</strain>
    </source>
</reference>
<evidence type="ECO:0000313" key="9">
    <source>
        <dbReference type="Proteomes" id="UP000031572"/>
    </source>
</evidence>
<comment type="similarity">
    <text evidence="2">Belongs to the polysaccharide synthase family.</text>
</comment>
<name>A0A0C1Y366_9BURK</name>
<dbReference type="OrthoDB" id="8538786at2"/>
<evidence type="ECO:0000256" key="2">
    <source>
        <dbReference type="ARBA" id="ARBA00007430"/>
    </source>
</evidence>
<feature type="transmembrane region" description="Helical" evidence="7">
    <location>
        <begin position="375"/>
        <end position="397"/>
    </location>
</feature>
<evidence type="ECO:0000256" key="6">
    <source>
        <dbReference type="ARBA" id="ARBA00023136"/>
    </source>
</evidence>
<gene>
    <name evidence="8" type="ORF">TSA66_13135</name>
</gene>
<dbReference type="PANTHER" id="PTHR30250">
    <property type="entry name" value="PST FAMILY PREDICTED COLANIC ACID TRANSPORTER"/>
    <property type="match status" value="1"/>
</dbReference>
<organism evidence="8 9">
    <name type="scientific">Noviherbaspirillum autotrophicum</name>
    <dbReference type="NCBI Taxonomy" id="709839"/>
    <lineage>
        <taxon>Bacteria</taxon>
        <taxon>Pseudomonadati</taxon>
        <taxon>Pseudomonadota</taxon>
        <taxon>Betaproteobacteria</taxon>
        <taxon>Burkholderiales</taxon>
        <taxon>Oxalobacteraceae</taxon>
        <taxon>Noviherbaspirillum</taxon>
    </lineage>
</organism>
<sequence length="487" mass="53119">MISAKKSIGISFAGQYLELVIHFLSVLVLARILSPEEIGVYSVAAFLMAVLHAFRDFGVPQYLIQERELTTEKIRAAMGVMIILALAVALVLFLSSWAIADFYGNPEIRKILWVMAGSFAISPFGSLLHGIFRREMELKKVFFIRIVSTICHVCVAITFAMKGLGALSLAWANFFGILSIGMAANLVRPKGLPWLPTFRNIRKILSYGSVASLGNAANTAGGNLPDLLVGKMMDMASVGYLSRANGLVQLFARFLTDALLPLILPYFSHLRRQGNDLAEHYCMSVSYLTAFAWPFFATMMLLAFPVVRTLYGPQWDASVPLVELLCLVGAIASVSMFSGQIMVANGQVRNATVAQLIVQPFRVVAVLFATRYGLLQVASALIVSECITLVVVSWYVWKAIGVSLPALLRACAKSGAITLFTVAAPLMVKAFWPNFESHAWLPLAVGAIGAAAGWLTGIFMIRHPFAEHVAPLLRSSRVATQPDSIRK</sequence>
<feature type="transmembrane region" description="Helical" evidence="7">
    <location>
        <begin position="285"/>
        <end position="307"/>
    </location>
</feature>
<keyword evidence="9" id="KW-1185">Reference proteome</keyword>
<dbReference type="AlphaFoldDB" id="A0A0C1Y366"/>
<feature type="transmembrane region" description="Helical" evidence="7">
    <location>
        <begin position="142"/>
        <end position="160"/>
    </location>
</feature>
<dbReference type="Pfam" id="PF13440">
    <property type="entry name" value="Polysacc_synt_3"/>
    <property type="match status" value="1"/>
</dbReference>
<protein>
    <recommendedName>
        <fullName evidence="10">Polysaccharide biosynthesis protein C-terminal domain-containing protein</fullName>
    </recommendedName>
</protein>
<keyword evidence="3" id="KW-1003">Cell membrane</keyword>
<dbReference type="InterPro" id="IPR050833">
    <property type="entry name" value="Poly_Biosynth_Transport"/>
</dbReference>
<evidence type="ECO:0000256" key="7">
    <source>
        <dbReference type="SAM" id="Phobius"/>
    </source>
</evidence>
<feature type="transmembrane region" description="Helical" evidence="7">
    <location>
        <begin position="76"/>
        <end position="99"/>
    </location>
</feature>
<keyword evidence="4 7" id="KW-0812">Transmembrane</keyword>
<feature type="transmembrane region" description="Helical" evidence="7">
    <location>
        <begin position="166"/>
        <end position="184"/>
    </location>
</feature>
<dbReference type="STRING" id="709839.TSA66_13135"/>
<dbReference type="EMBL" id="JWJG01000028">
    <property type="protein sequence ID" value="KIF81533.1"/>
    <property type="molecule type" value="Genomic_DNA"/>
</dbReference>
<dbReference type="RefSeq" id="WP_040040356.1">
    <property type="nucleotide sequence ID" value="NZ_JWJG01000028.1"/>
</dbReference>
<dbReference type="GO" id="GO:0005886">
    <property type="term" value="C:plasma membrane"/>
    <property type="evidence" value="ECO:0007669"/>
    <property type="project" value="UniProtKB-SubCell"/>
</dbReference>
<evidence type="ECO:0000313" key="8">
    <source>
        <dbReference type="EMBL" id="KIF81533.1"/>
    </source>
</evidence>
<evidence type="ECO:0000256" key="3">
    <source>
        <dbReference type="ARBA" id="ARBA00022475"/>
    </source>
</evidence>
<evidence type="ECO:0000256" key="4">
    <source>
        <dbReference type="ARBA" id="ARBA00022692"/>
    </source>
</evidence>
<comment type="subcellular location">
    <subcellularLocation>
        <location evidence="1">Cell membrane</location>
        <topology evidence="1">Multi-pass membrane protein</topology>
    </subcellularLocation>
</comment>
<dbReference type="PANTHER" id="PTHR30250:SF10">
    <property type="entry name" value="LIPOPOLYSACCHARIDE BIOSYNTHESIS PROTEIN WZXC"/>
    <property type="match status" value="1"/>
</dbReference>
<feature type="transmembrane region" description="Helical" evidence="7">
    <location>
        <begin position="204"/>
        <end position="224"/>
    </location>
</feature>